<evidence type="ECO:0000256" key="12">
    <source>
        <dbReference type="ARBA" id="ARBA00023128"/>
    </source>
</evidence>
<keyword evidence="7 15" id="KW-0479">Metal-binding</keyword>
<feature type="binding site" description="axial binding residue" evidence="15">
    <location>
        <position position="213"/>
    </location>
    <ligand>
        <name>heme b</name>
        <dbReference type="ChEBI" id="CHEBI:60344"/>
        <label>b566</label>
    </ligand>
    <ligandPart>
        <name>Fe</name>
        <dbReference type="ChEBI" id="CHEBI:18248"/>
    </ligandPart>
</feature>
<dbReference type="GO" id="GO:0046872">
    <property type="term" value="F:metal ion binding"/>
    <property type="evidence" value="ECO:0007669"/>
    <property type="project" value="UniProtKB-UniRule"/>
</dbReference>
<evidence type="ECO:0000256" key="4">
    <source>
        <dbReference type="ARBA" id="ARBA00022617"/>
    </source>
</evidence>
<dbReference type="FunCoup" id="D6RR47">
    <property type="interactions" value="86"/>
</dbReference>
<proteinExistence type="inferred from homology"/>
<feature type="binding site" description="axial binding residue" evidence="15">
    <location>
        <position position="96"/>
    </location>
    <ligand>
        <name>heme b</name>
        <dbReference type="ChEBI" id="CHEBI:60344"/>
        <label>b566</label>
    </ligand>
    <ligandPart>
        <name>Fe</name>
        <dbReference type="ChEBI" id="CHEBI:18248"/>
    </ligandPart>
</feature>
<dbReference type="RefSeq" id="XP_022234930.1">
    <property type="nucleotide sequence ID" value="NW_003307477.1"/>
</dbReference>
<evidence type="ECO:0000256" key="8">
    <source>
        <dbReference type="ARBA" id="ARBA00022792"/>
    </source>
</evidence>
<dbReference type="PANTHER" id="PTHR19271:SF16">
    <property type="entry name" value="CYTOCHROME B"/>
    <property type="match status" value="1"/>
</dbReference>
<dbReference type="Pfam" id="PF00033">
    <property type="entry name" value="Cytochrome_B"/>
    <property type="match status" value="1"/>
</dbReference>
<protein>
    <recommendedName>
        <fullName evidence="2 16">Cytochrome b</fullName>
    </recommendedName>
</protein>
<dbReference type="PROSITE" id="PS51003">
    <property type="entry name" value="CYTB_CTER"/>
    <property type="match status" value="1"/>
</dbReference>
<dbReference type="GO" id="GO:0016491">
    <property type="term" value="F:oxidoreductase activity"/>
    <property type="evidence" value="ECO:0007669"/>
    <property type="project" value="UniProtKB-UniRule"/>
</dbReference>
<evidence type="ECO:0000256" key="14">
    <source>
        <dbReference type="PIRSR" id="PIRSR038885-1"/>
    </source>
</evidence>
<dbReference type="GO" id="GO:0045275">
    <property type="term" value="C:respiratory chain complex III"/>
    <property type="evidence" value="ECO:0007669"/>
    <property type="project" value="InterPro"/>
</dbReference>
<evidence type="ECO:0000256" key="13">
    <source>
        <dbReference type="ARBA" id="ARBA00023136"/>
    </source>
</evidence>
<accession>D6RR47</accession>
<keyword evidence="4 15" id="KW-0349">Heme</keyword>
<dbReference type="PIRSF" id="PIRSF038885">
    <property type="entry name" value="COB"/>
    <property type="match status" value="1"/>
</dbReference>
<comment type="cofactor">
    <cofactor evidence="15">
        <name>heme</name>
        <dbReference type="ChEBI" id="CHEBI:30413"/>
    </cofactor>
    <text evidence="15">Binds 2 heme groups non-covalently.</text>
</comment>
<keyword evidence="20" id="KW-1185">Reference proteome</keyword>
<feature type="transmembrane region" description="Helical" evidence="16">
    <location>
        <begin position="367"/>
        <end position="389"/>
    </location>
</feature>
<feature type="binding site" description="axial binding residue" evidence="15">
    <location>
        <position position="82"/>
    </location>
    <ligand>
        <name>heme b</name>
        <dbReference type="ChEBI" id="CHEBI:60344"/>
        <label>b562</label>
    </ligand>
    <ligandPart>
        <name>Fe</name>
        <dbReference type="ChEBI" id="CHEBI:18248"/>
    </ligandPart>
</feature>
<dbReference type="InterPro" id="IPR048260">
    <property type="entry name" value="Cytochrome_b_C_euk/bac"/>
</dbReference>
<dbReference type="HOGENOM" id="CLU_031114_3_0_1"/>
<feature type="transmembrane region" description="Helical" evidence="16">
    <location>
        <begin position="305"/>
        <end position="324"/>
    </location>
</feature>
<feature type="transmembrane region" description="Helical" evidence="16">
    <location>
        <begin position="240"/>
        <end position="263"/>
    </location>
</feature>
<dbReference type="eggNOG" id="KOG4663">
    <property type="taxonomic scope" value="Eukaryota"/>
</dbReference>
<dbReference type="EMBL" id="AACS02000068">
    <property type="protein sequence ID" value="EFI26514.1"/>
    <property type="molecule type" value="Genomic_DNA"/>
</dbReference>
<keyword evidence="11 15" id="KW-0408">Iron</keyword>
<dbReference type="CDD" id="cd00290">
    <property type="entry name" value="cytochrome_b_C"/>
    <property type="match status" value="1"/>
</dbReference>
<dbReference type="OMA" id="NISAWWN"/>
<feature type="domain" description="Cytochrome b/b6 N-terminal region profile" evidence="17">
    <location>
        <begin position="1"/>
        <end position="226"/>
    </location>
</feature>
<comment type="similarity">
    <text evidence="16">Belongs to the cytochrome b family.</text>
</comment>
<dbReference type="Gene3D" id="1.20.810.10">
    <property type="entry name" value="Cytochrome Bc1 Complex, Chain C"/>
    <property type="match status" value="2"/>
</dbReference>
<keyword evidence="5 16" id="KW-0679">Respiratory chain</keyword>
<keyword evidence="3 16" id="KW-0813">Transport</keyword>
<evidence type="ECO:0000256" key="10">
    <source>
        <dbReference type="ARBA" id="ARBA00022989"/>
    </source>
</evidence>
<evidence type="ECO:0000256" key="2">
    <source>
        <dbReference type="ARBA" id="ARBA00013531"/>
    </source>
</evidence>
<feature type="transmembrane region" description="Helical" evidence="16">
    <location>
        <begin position="200"/>
        <end position="219"/>
    </location>
</feature>
<evidence type="ECO:0000313" key="19">
    <source>
        <dbReference type="EMBL" id="EFI26514.1"/>
    </source>
</evidence>
<dbReference type="InterPro" id="IPR036150">
    <property type="entry name" value="Cyt_b/b6_C_sf"/>
</dbReference>
<comment type="cofactor">
    <cofactor evidence="16">
        <name>heme b</name>
        <dbReference type="ChEBI" id="CHEBI:60344"/>
    </cofactor>
    <text evidence="16">Binds 2 heme groups non-covalently.</text>
</comment>
<geneLocation type="mitochondrion" evidence="19"/>
<dbReference type="InterPro" id="IPR005798">
    <property type="entry name" value="Cyt_b/b6_C"/>
</dbReference>
<dbReference type="GO" id="GO:0006122">
    <property type="term" value="P:mitochondrial electron transport, ubiquinol to cytochrome c"/>
    <property type="evidence" value="ECO:0007669"/>
    <property type="project" value="TreeGrafter"/>
</dbReference>
<evidence type="ECO:0000256" key="16">
    <source>
        <dbReference type="RuleBase" id="RU362117"/>
    </source>
</evidence>
<keyword evidence="12 16" id="KW-0496">Mitochondrion</keyword>
<feature type="transmembrane region" description="Helical" evidence="16">
    <location>
        <begin position="85"/>
        <end position="105"/>
    </location>
</feature>
<evidence type="ECO:0000259" key="18">
    <source>
        <dbReference type="PROSITE" id="PS51003"/>
    </source>
</evidence>
<dbReference type="InterPro" id="IPR027387">
    <property type="entry name" value="Cytb/b6-like_sf"/>
</dbReference>
<evidence type="ECO:0000256" key="3">
    <source>
        <dbReference type="ARBA" id="ARBA00022448"/>
    </source>
</evidence>
<dbReference type="SUPFAM" id="SSF81342">
    <property type="entry name" value="Transmembrane di-heme cytochromes"/>
    <property type="match status" value="1"/>
</dbReference>
<feature type="transmembrane region" description="Helical" evidence="16">
    <location>
        <begin position="336"/>
        <end position="355"/>
    </location>
</feature>
<dbReference type="SUPFAM" id="SSF81648">
    <property type="entry name" value="a domain/subunit of cytochrome bc1 complex (Ubiquinol-cytochrome c reductase)"/>
    <property type="match status" value="1"/>
</dbReference>
<evidence type="ECO:0000256" key="11">
    <source>
        <dbReference type="ARBA" id="ARBA00023004"/>
    </source>
</evidence>
<dbReference type="InterPro" id="IPR048259">
    <property type="entry name" value="Cytochrome_b_N_euk/bac"/>
</dbReference>
<evidence type="ECO:0000256" key="7">
    <source>
        <dbReference type="ARBA" id="ARBA00022723"/>
    </source>
</evidence>
<dbReference type="InParanoid" id="D6RR47"/>
<dbReference type="InterPro" id="IPR030689">
    <property type="entry name" value="Cytochrome_b"/>
</dbReference>
<dbReference type="STRING" id="240176.D6RR47"/>
<feature type="domain" description="Cytochrome b/b6 C-terminal region profile" evidence="18">
    <location>
        <begin position="227"/>
        <end position="397"/>
    </location>
</feature>
<feature type="binding site" description="axial binding residue" evidence="15">
    <location>
        <position position="199"/>
    </location>
    <ligand>
        <name>heme b</name>
        <dbReference type="ChEBI" id="CHEBI:60344"/>
        <label>b562</label>
    </ligand>
    <ligandPart>
        <name>Fe</name>
        <dbReference type="ChEBI" id="CHEBI:18248"/>
    </ligandPart>
</feature>
<dbReference type="CDD" id="cd00284">
    <property type="entry name" value="Cytochrome_b_N"/>
    <property type="match status" value="1"/>
</dbReference>
<evidence type="ECO:0000256" key="1">
    <source>
        <dbReference type="ARBA" id="ARBA00004448"/>
    </source>
</evidence>
<evidence type="ECO:0000256" key="5">
    <source>
        <dbReference type="ARBA" id="ARBA00022660"/>
    </source>
</evidence>
<dbReference type="VEuPathDB" id="FungiDB:CC1G_22007"/>
<dbReference type="GO" id="GO:0008121">
    <property type="term" value="F:quinol-cytochrome-c reductase activity"/>
    <property type="evidence" value="ECO:0007669"/>
    <property type="project" value="InterPro"/>
</dbReference>
<feature type="transmembrane region" description="Helical" evidence="16">
    <location>
        <begin position="142"/>
        <end position="163"/>
    </location>
</feature>
<dbReference type="Proteomes" id="UP000001861">
    <property type="component" value="Unassembled WGS sequence"/>
</dbReference>
<name>D6RR47_COPC7</name>
<dbReference type="InterPro" id="IPR005797">
    <property type="entry name" value="Cyt_b/b6_N"/>
</dbReference>
<sequence>MRLLKSHVLLRLFNSYVVDSPQPANLSYLWNFGSLLAVCLIIQILTGAFLAMHYTPNVDFAFNSVEHIMRDVNNGWIVRYTHANVASFFFIFVYMHIARGIYYGSYKSPRVLVWSIGTIILILMMAFLNYGPKCTNTYFENLIAFLGYVLPYGQMSLWGATVITNLLSAIPVFGQDLVELIWGGFSVSNATLNRFFSLHYLLPFLLAALALGHLIALHVHGSNNPNGVTSSGDRYAMHPYFIFKDLVTIFAFFLILSIIVFFYPNLLGHSDNYIPADPMVTPASIVPEWYLLPFYAILRSIPNKLLGVIAMFGSLLILLILPIADLSRIRGSQFRPAMKLAFWFFVVDFIILMWIGSQHPNSPYVEIGQISTAFYFAWFLIIVPAIGIVENTLMDIATES</sequence>
<dbReference type="GO" id="GO:0005743">
    <property type="term" value="C:mitochondrial inner membrane"/>
    <property type="evidence" value="ECO:0007669"/>
    <property type="project" value="UniProtKB-SubCell"/>
</dbReference>
<keyword evidence="10 16" id="KW-1133">Transmembrane helix</keyword>
<gene>
    <name evidence="19" type="ORF">CC1G_22007</name>
</gene>
<keyword evidence="6 16" id="KW-0812">Transmembrane</keyword>
<feature type="transmembrane region" description="Helical" evidence="16">
    <location>
        <begin position="111"/>
        <end position="130"/>
    </location>
</feature>
<organism evidence="19 20">
    <name type="scientific">Coprinopsis cinerea (strain Okayama-7 / 130 / ATCC MYA-4618 / FGSC 9003)</name>
    <name type="common">Inky cap fungus</name>
    <name type="synonym">Hormographiella aspergillata</name>
    <dbReference type="NCBI Taxonomy" id="240176"/>
    <lineage>
        <taxon>Eukaryota</taxon>
        <taxon>Fungi</taxon>
        <taxon>Dikarya</taxon>
        <taxon>Basidiomycota</taxon>
        <taxon>Agaricomycotina</taxon>
        <taxon>Agaricomycetes</taxon>
        <taxon>Agaricomycetidae</taxon>
        <taxon>Agaricales</taxon>
        <taxon>Agaricineae</taxon>
        <taxon>Psathyrellaceae</taxon>
        <taxon>Coprinopsis</taxon>
    </lineage>
</organism>
<comment type="subcellular location">
    <subcellularLocation>
        <location evidence="1">Mitochondrion inner membrane</location>
        <topology evidence="1">Multi-pass membrane protein</topology>
    </subcellularLocation>
</comment>
<dbReference type="InterPro" id="IPR016174">
    <property type="entry name" value="Di-haem_cyt_TM"/>
</dbReference>
<comment type="function">
    <text evidence="16">Component of the ubiquinol-cytochrome c reductase complex (complex III or cytochrome b-c1 complex) that is part of the mitochondrial respiratory chain. The b-c1 complex mediates electron transfer from ubiquinol to cytochrome c. Contributes to the generation of a proton gradient across the mitochondrial membrane that is then used for ATP synthesis.</text>
</comment>
<keyword evidence="13 16" id="KW-0472">Membrane</keyword>
<feature type="transmembrane region" description="Helical" evidence="16">
    <location>
        <begin position="28"/>
        <end position="51"/>
    </location>
</feature>
<keyword evidence="8" id="KW-0999">Mitochondrion inner membrane</keyword>
<keyword evidence="9 16" id="KW-0249">Electron transport</keyword>
<dbReference type="AlphaFoldDB" id="D6RR47"/>
<reference evidence="19 20" key="1">
    <citation type="journal article" date="2010" name="Proc. Natl. Acad. Sci. U.S.A.">
        <title>Insights into evolution of multicellular fungi from the assembled chromosomes of the mushroom Coprinopsis cinerea (Coprinus cinereus).</title>
        <authorList>
            <person name="Stajich J.E."/>
            <person name="Wilke S.K."/>
            <person name="Ahren D."/>
            <person name="Au C.H."/>
            <person name="Birren B.W."/>
            <person name="Borodovsky M."/>
            <person name="Burns C."/>
            <person name="Canback B."/>
            <person name="Casselton L.A."/>
            <person name="Cheng C.K."/>
            <person name="Deng J."/>
            <person name="Dietrich F.S."/>
            <person name="Fargo D.C."/>
            <person name="Farman M.L."/>
            <person name="Gathman A.C."/>
            <person name="Goldberg J."/>
            <person name="Guigo R."/>
            <person name="Hoegger P.J."/>
            <person name="Hooker J.B."/>
            <person name="Huggins A."/>
            <person name="James T.Y."/>
            <person name="Kamada T."/>
            <person name="Kilaru S."/>
            <person name="Kodira C."/>
            <person name="Kues U."/>
            <person name="Kupfer D."/>
            <person name="Kwan H.S."/>
            <person name="Lomsadze A."/>
            <person name="Li W."/>
            <person name="Lilly W.W."/>
            <person name="Ma L.J."/>
            <person name="Mackey A.J."/>
            <person name="Manning G."/>
            <person name="Martin F."/>
            <person name="Muraguchi H."/>
            <person name="Natvig D.O."/>
            <person name="Palmerini H."/>
            <person name="Ramesh M.A."/>
            <person name="Rehmeyer C.J."/>
            <person name="Roe B.A."/>
            <person name="Shenoy N."/>
            <person name="Stanke M."/>
            <person name="Ter-Hovhannisyan V."/>
            <person name="Tunlid A."/>
            <person name="Velagapudi R."/>
            <person name="Vision T.J."/>
            <person name="Zeng Q."/>
            <person name="Zolan M.E."/>
            <person name="Pukkila P.J."/>
        </authorList>
    </citation>
    <scope>NUCLEOTIDE SEQUENCE [LARGE SCALE GENOMIC DNA]</scope>
    <source>
        <strain evidence="20">Okayama-7 / 130 / ATCC MYA-4618 / FGSC 9003</strain>
    </source>
</reference>
<dbReference type="PROSITE" id="PS51002">
    <property type="entry name" value="CYTB_NTER"/>
    <property type="match status" value="1"/>
</dbReference>
<dbReference type="Pfam" id="PF00032">
    <property type="entry name" value="Cytochrom_B_C"/>
    <property type="match status" value="1"/>
</dbReference>
<evidence type="ECO:0000313" key="20">
    <source>
        <dbReference type="Proteomes" id="UP000001861"/>
    </source>
</evidence>
<dbReference type="GeneID" id="9378195"/>
<comment type="caution">
    <text evidence="19">The sequence shown here is derived from an EMBL/GenBank/DDBJ whole genome shotgun (WGS) entry which is preliminary data.</text>
</comment>
<evidence type="ECO:0000256" key="15">
    <source>
        <dbReference type="PIRSR" id="PIRSR038885-2"/>
    </source>
</evidence>
<evidence type="ECO:0000256" key="6">
    <source>
        <dbReference type="ARBA" id="ARBA00022692"/>
    </source>
</evidence>
<evidence type="ECO:0000256" key="9">
    <source>
        <dbReference type="ARBA" id="ARBA00022982"/>
    </source>
</evidence>
<dbReference type="OrthoDB" id="244at2759"/>
<dbReference type="PANTHER" id="PTHR19271">
    <property type="entry name" value="CYTOCHROME B"/>
    <property type="match status" value="1"/>
</dbReference>
<feature type="binding site" evidence="14">
    <location>
        <position position="218"/>
    </location>
    <ligand>
        <name>a ubiquinone</name>
        <dbReference type="ChEBI" id="CHEBI:16389"/>
    </ligand>
</feature>
<evidence type="ECO:0000259" key="17">
    <source>
        <dbReference type="PROSITE" id="PS51002"/>
    </source>
</evidence>